<reference evidence="5" key="1">
    <citation type="submission" date="2020-12" db="UniProtKB">
        <authorList>
            <consortium name="WormBaseParasite"/>
        </authorList>
    </citation>
    <scope>IDENTIFICATION</scope>
    <source>
        <strain evidence="5">MHco3</strain>
    </source>
</reference>
<accession>A0A7I4YGC9</accession>
<dbReference type="CDD" id="cd00096">
    <property type="entry name" value="Ig"/>
    <property type="match status" value="1"/>
</dbReference>
<keyword evidence="4" id="KW-1185">Reference proteome</keyword>
<dbReference type="CDD" id="cd00063">
    <property type="entry name" value="FN3"/>
    <property type="match status" value="1"/>
</dbReference>
<feature type="chain" id="PRO_5029621205" evidence="2">
    <location>
        <begin position="19"/>
        <end position="568"/>
    </location>
</feature>
<dbReference type="InterPro" id="IPR036179">
    <property type="entry name" value="Ig-like_dom_sf"/>
</dbReference>
<keyword evidence="1" id="KW-1133">Transmembrane helix</keyword>
<dbReference type="SUPFAM" id="SSF48726">
    <property type="entry name" value="Immunoglobulin"/>
    <property type="match status" value="1"/>
</dbReference>
<dbReference type="InterPro" id="IPR036116">
    <property type="entry name" value="FN3_sf"/>
</dbReference>
<protein>
    <submittedName>
        <fullName evidence="5">Fibronectin type-III domain-containing protein</fullName>
    </submittedName>
</protein>
<dbReference type="PROSITE" id="PS50853">
    <property type="entry name" value="FN3"/>
    <property type="match status" value="1"/>
</dbReference>
<keyword evidence="1" id="KW-0472">Membrane</keyword>
<evidence type="ECO:0000313" key="5">
    <source>
        <dbReference type="WBParaSite" id="HCON_00097330-00001"/>
    </source>
</evidence>
<sequence length="568" mass="66609">MNALRIYFVYYFLICTTSMPLEYEPRYRLEGSDRFLVTQWSKWNGGIPEWHQVECEVTETSKYRILWYFVPLKFDGTEDWKKKVLIRYPSNIRFILNSTVLHVLMTAENEGSYQCRAVDRYGGYQEYKVTLLVKAYRSEENLGFPRMELDKQNRMIISRVNSWEPIRVVTYTKHVYEDENDRIRDDGTYFVSEEIPTIGFKNTVMSRSLPSNTFMWYSFAHSNLIKFFRTYPEVPTNAMEIVEINPVPECLSVLRLKIRNDFLDDTELDAQDLEPFKMVRIRAYPLDRRIVLERTFHEDEYECCEQNCTNKMSCFTVDFYGLSPNAEYSFTTRWIYEDLEGVESKFETGNTLSDARPYPATRIDIVSLTSTSMKVRWDPPDFWDTSVLYYLVALDDDERPEIYWPLEPVAEFRYLQPDSIHKLNISVVTRNSKDVAFQVFHIRTLGSVEQKGYNILLSLKQEMDLCLQLIKKHTAELEKLGGLSQEKEKNELLQRTVEDLNLKLEDNVVVASGFRGFLVVVETVVIAMLLSFLHYASLKQSLLNKERAKDQENKASLKTAKALAAPKK</sequence>
<dbReference type="InterPro" id="IPR003961">
    <property type="entry name" value="FN3_dom"/>
</dbReference>
<proteinExistence type="predicted"/>
<keyword evidence="1" id="KW-0812">Transmembrane</keyword>
<evidence type="ECO:0000256" key="2">
    <source>
        <dbReference type="SAM" id="SignalP"/>
    </source>
</evidence>
<evidence type="ECO:0000259" key="3">
    <source>
        <dbReference type="PROSITE" id="PS50853"/>
    </source>
</evidence>
<dbReference type="WBParaSite" id="HCON_00097330-00001">
    <property type="protein sequence ID" value="HCON_00097330-00001"/>
    <property type="gene ID" value="HCON_00097330"/>
</dbReference>
<dbReference type="Proteomes" id="UP000025227">
    <property type="component" value="Unplaced"/>
</dbReference>
<feature type="domain" description="Fibronectin type-III" evidence="3">
    <location>
        <begin position="359"/>
        <end position="447"/>
    </location>
</feature>
<dbReference type="AlphaFoldDB" id="A0A7I4YGC9"/>
<dbReference type="InterPro" id="IPR013783">
    <property type="entry name" value="Ig-like_fold"/>
</dbReference>
<organism evidence="4 5">
    <name type="scientific">Haemonchus contortus</name>
    <name type="common">Barber pole worm</name>
    <dbReference type="NCBI Taxonomy" id="6289"/>
    <lineage>
        <taxon>Eukaryota</taxon>
        <taxon>Metazoa</taxon>
        <taxon>Ecdysozoa</taxon>
        <taxon>Nematoda</taxon>
        <taxon>Chromadorea</taxon>
        <taxon>Rhabditida</taxon>
        <taxon>Rhabditina</taxon>
        <taxon>Rhabditomorpha</taxon>
        <taxon>Strongyloidea</taxon>
        <taxon>Trichostrongylidae</taxon>
        <taxon>Haemonchus</taxon>
    </lineage>
</organism>
<evidence type="ECO:0000313" key="4">
    <source>
        <dbReference type="Proteomes" id="UP000025227"/>
    </source>
</evidence>
<dbReference type="Gene3D" id="2.60.40.10">
    <property type="entry name" value="Immunoglobulins"/>
    <property type="match status" value="1"/>
</dbReference>
<evidence type="ECO:0000256" key="1">
    <source>
        <dbReference type="SAM" id="Phobius"/>
    </source>
</evidence>
<dbReference type="SUPFAM" id="SSF49265">
    <property type="entry name" value="Fibronectin type III"/>
    <property type="match status" value="1"/>
</dbReference>
<feature type="transmembrane region" description="Helical" evidence="1">
    <location>
        <begin position="517"/>
        <end position="538"/>
    </location>
</feature>
<feature type="signal peptide" evidence="2">
    <location>
        <begin position="1"/>
        <end position="18"/>
    </location>
</feature>
<name>A0A7I4YGC9_HAECO</name>
<keyword evidence="2" id="KW-0732">Signal</keyword>